<gene>
    <name evidence="1" type="ORF">SDC9_169328</name>
</gene>
<dbReference type="EMBL" id="VSSQ01070062">
    <property type="protein sequence ID" value="MPN21946.1"/>
    <property type="molecule type" value="Genomic_DNA"/>
</dbReference>
<dbReference type="AlphaFoldDB" id="A0A645G715"/>
<organism evidence="1">
    <name type="scientific">bioreactor metagenome</name>
    <dbReference type="NCBI Taxonomy" id="1076179"/>
    <lineage>
        <taxon>unclassified sequences</taxon>
        <taxon>metagenomes</taxon>
        <taxon>ecological metagenomes</taxon>
    </lineage>
</organism>
<protein>
    <submittedName>
        <fullName evidence="1">Uncharacterized protein</fullName>
    </submittedName>
</protein>
<name>A0A645G715_9ZZZZ</name>
<reference evidence="1" key="1">
    <citation type="submission" date="2019-08" db="EMBL/GenBank/DDBJ databases">
        <authorList>
            <person name="Kucharzyk K."/>
            <person name="Murdoch R.W."/>
            <person name="Higgins S."/>
            <person name="Loffler F."/>
        </authorList>
    </citation>
    <scope>NUCLEOTIDE SEQUENCE</scope>
</reference>
<proteinExistence type="predicted"/>
<sequence>MVPQLVQRRIRLIQNADRRGLRTRLKIAPRKVKQQIVRFYRARIDLNIRSIAIRWGEVQPYFIRCVRDIHRITAHIGLKGRLNGKRLVICIRHF</sequence>
<accession>A0A645G715</accession>
<evidence type="ECO:0000313" key="1">
    <source>
        <dbReference type="EMBL" id="MPN21946.1"/>
    </source>
</evidence>
<comment type="caution">
    <text evidence="1">The sequence shown here is derived from an EMBL/GenBank/DDBJ whole genome shotgun (WGS) entry which is preliminary data.</text>
</comment>